<organism evidence="1 2">
    <name type="scientific">Candidatus Rhabdochlamydia oedothoracis</name>
    <dbReference type="NCBI Taxonomy" id="2720720"/>
    <lineage>
        <taxon>Bacteria</taxon>
        <taxon>Pseudomonadati</taxon>
        <taxon>Chlamydiota</taxon>
        <taxon>Chlamydiia</taxon>
        <taxon>Parachlamydiales</taxon>
        <taxon>Candidatus Rhabdochlamydiaceae</taxon>
        <taxon>Candidatus Rhabdochlamydia</taxon>
    </lineage>
</organism>
<dbReference type="RefSeq" id="WP_215217493.1">
    <property type="nucleotide sequence ID" value="NZ_CP075587.1"/>
</dbReference>
<sequence>MTSPIKIVALPVQYIWHVSEKIGLNKAMQIGFKFFKSYGDEPKDLAKLFQVFSEWAVVLCKNKSTFKGFETAQKVAAFSKQAKCFLSFSGICTQLVKARNALVPLIEQERTFTATALKTVIDQGTGLCASAVDIITLLNLLGFISSKNKYMSAIKIGNCIATVLGAISRLGSDANNLQEEYAQGRLVSRASWKKTVSILGHVAVFSLGALPLLERFKGYKPLDKNFFLKLSTVSVLSTLFNKHIQSFQV</sequence>
<protein>
    <submittedName>
        <fullName evidence="1">Uncharacterized protein</fullName>
    </submittedName>
</protein>
<reference evidence="1 2" key="1">
    <citation type="journal article" date="2022" name="bioRxiv">
        <title>Ecology and evolution of chlamydial symbionts of arthropods.</title>
        <authorList>
            <person name="Halter T."/>
            <person name="Koestlbacher S."/>
            <person name="Collingro A."/>
            <person name="Sixt B.S."/>
            <person name="Toenshoff E.R."/>
            <person name="Hendrickx F."/>
            <person name="Kostanjsek R."/>
            <person name="Horn M."/>
        </authorList>
    </citation>
    <scope>NUCLEOTIDE SEQUENCE [LARGE SCALE GENOMIC DNA]</scope>
    <source>
        <strain evidence="1">W744xW776</strain>
    </source>
</reference>
<name>A0ABX8UZ97_9BACT</name>
<proteinExistence type="predicted"/>
<accession>A0ABX8UZ97</accession>
<gene>
    <name evidence="1" type="ORF">RHABOEDO_000415</name>
</gene>
<keyword evidence="2" id="KW-1185">Reference proteome</keyword>
<dbReference type="EMBL" id="CP075587">
    <property type="protein sequence ID" value="QYF48287.1"/>
    <property type="molecule type" value="Genomic_DNA"/>
</dbReference>
<evidence type="ECO:0000313" key="2">
    <source>
        <dbReference type="Proteomes" id="UP000826014"/>
    </source>
</evidence>
<evidence type="ECO:0000313" key="1">
    <source>
        <dbReference type="EMBL" id="QYF48287.1"/>
    </source>
</evidence>
<dbReference type="Proteomes" id="UP000826014">
    <property type="component" value="Chromosome"/>
</dbReference>